<dbReference type="EMBL" id="QSTG01000109">
    <property type="protein sequence ID" value="RGM34908.1"/>
    <property type="molecule type" value="Genomic_DNA"/>
</dbReference>
<dbReference type="PROSITE" id="PS51257">
    <property type="entry name" value="PROKAR_LIPOPROTEIN"/>
    <property type="match status" value="1"/>
</dbReference>
<feature type="chain" id="PRO_5017751792" description="Lipoprotein" evidence="1">
    <location>
        <begin position="23"/>
        <end position="68"/>
    </location>
</feature>
<evidence type="ECO:0000313" key="2">
    <source>
        <dbReference type="EMBL" id="RGM34908.1"/>
    </source>
</evidence>
<evidence type="ECO:0000313" key="3">
    <source>
        <dbReference type="Proteomes" id="UP000261003"/>
    </source>
</evidence>
<reference evidence="2 3" key="1">
    <citation type="submission" date="2018-08" db="EMBL/GenBank/DDBJ databases">
        <title>A genome reference for cultivated species of the human gut microbiota.</title>
        <authorList>
            <person name="Zou Y."/>
            <person name="Xue W."/>
            <person name="Luo G."/>
        </authorList>
    </citation>
    <scope>NUCLEOTIDE SEQUENCE [LARGE SCALE GENOMIC DNA]</scope>
    <source>
        <strain evidence="2 3">OM08-13BH</strain>
    </source>
</reference>
<organism evidence="2 3">
    <name type="scientific">Phocaeicola vulgatus</name>
    <name type="common">Bacteroides vulgatus</name>
    <dbReference type="NCBI Taxonomy" id="821"/>
    <lineage>
        <taxon>Bacteria</taxon>
        <taxon>Pseudomonadati</taxon>
        <taxon>Bacteroidota</taxon>
        <taxon>Bacteroidia</taxon>
        <taxon>Bacteroidales</taxon>
        <taxon>Bacteroidaceae</taxon>
        <taxon>Phocaeicola</taxon>
    </lineage>
</organism>
<comment type="caution">
    <text evidence="2">The sequence shown here is derived from an EMBL/GenBank/DDBJ whole genome shotgun (WGS) entry which is preliminary data.</text>
</comment>
<dbReference type="AlphaFoldDB" id="A0A3E4VY87"/>
<protein>
    <recommendedName>
        <fullName evidence="4">Lipoprotein</fullName>
    </recommendedName>
</protein>
<dbReference type="Proteomes" id="UP000261003">
    <property type="component" value="Unassembled WGS sequence"/>
</dbReference>
<accession>A0A3E4VY87</accession>
<dbReference type="RefSeq" id="WP_117720667.1">
    <property type="nucleotide sequence ID" value="NZ_QSTG01000109.1"/>
</dbReference>
<sequence>MKKIVRILGLLICIFFVGCESANDVPNGYIQTTEEGSSTLVLKGYESSSFGFSIFQPEGFNKPFYIKD</sequence>
<keyword evidence="1" id="KW-0732">Signal</keyword>
<proteinExistence type="predicted"/>
<feature type="signal peptide" evidence="1">
    <location>
        <begin position="1"/>
        <end position="22"/>
    </location>
</feature>
<evidence type="ECO:0008006" key="4">
    <source>
        <dbReference type="Google" id="ProtNLM"/>
    </source>
</evidence>
<evidence type="ECO:0000256" key="1">
    <source>
        <dbReference type="SAM" id="SignalP"/>
    </source>
</evidence>
<gene>
    <name evidence="2" type="ORF">DXC16_24675</name>
</gene>
<name>A0A3E4VY87_PHOVU</name>